<evidence type="ECO:0000313" key="2">
    <source>
        <dbReference type="Proteomes" id="UP001152798"/>
    </source>
</evidence>
<dbReference type="AlphaFoldDB" id="A0A9P0HJE1"/>
<protein>
    <submittedName>
        <fullName evidence="1">Uncharacterized protein</fullName>
    </submittedName>
</protein>
<proteinExistence type="predicted"/>
<name>A0A9P0HJE1_NEZVI</name>
<accession>A0A9P0HJE1</accession>
<evidence type="ECO:0000313" key="1">
    <source>
        <dbReference type="EMBL" id="CAH1403693.1"/>
    </source>
</evidence>
<sequence>MTSASEARSIKMHEPQLDIKPHHTILQQTDVNWFAKGGNPFGLVSWLQPFATTGHHGSPNALFVRNRRQPKIFWRKRGGYPEIRPLAELKGVEECCVMSSLLFHLPLGPAPGSSFLETLSRLNTPFTGFY</sequence>
<dbReference type="Proteomes" id="UP001152798">
    <property type="component" value="Chromosome 5"/>
</dbReference>
<gene>
    <name evidence="1" type="ORF">NEZAVI_LOCUS12265</name>
</gene>
<dbReference type="EMBL" id="OV725081">
    <property type="protein sequence ID" value="CAH1403693.1"/>
    <property type="molecule type" value="Genomic_DNA"/>
</dbReference>
<reference evidence="1" key="1">
    <citation type="submission" date="2022-01" db="EMBL/GenBank/DDBJ databases">
        <authorList>
            <person name="King R."/>
        </authorList>
    </citation>
    <scope>NUCLEOTIDE SEQUENCE</scope>
</reference>
<keyword evidence="2" id="KW-1185">Reference proteome</keyword>
<organism evidence="1 2">
    <name type="scientific">Nezara viridula</name>
    <name type="common">Southern green stink bug</name>
    <name type="synonym">Cimex viridulus</name>
    <dbReference type="NCBI Taxonomy" id="85310"/>
    <lineage>
        <taxon>Eukaryota</taxon>
        <taxon>Metazoa</taxon>
        <taxon>Ecdysozoa</taxon>
        <taxon>Arthropoda</taxon>
        <taxon>Hexapoda</taxon>
        <taxon>Insecta</taxon>
        <taxon>Pterygota</taxon>
        <taxon>Neoptera</taxon>
        <taxon>Paraneoptera</taxon>
        <taxon>Hemiptera</taxon>
        <taxon>Heteroptera</taxon>
        <taxon>Panheteroptera</taxon>
        <taxon>Pentatomomorpha</taxon>
        <taxon>Pentatomoidea</taxon>
        <taxon>Pentatomidae</taxon>
        <taxon>Pentatominae</taxon>
        <taxon>Nezara</taxon>
    </lineage>
</organism>